<dbReference type="SUPFAM" id="SSF48498">
    <property type="entry name" value="Tetracyclin repressor-like, C-terminal domain"/>
    <property type="match status" value="1"/>
</dbReference>
<dbReference type="AlphaFoldDB" id="A0A562IR20"/>
<dbReference type="PANTHER" id="PTHR30055:SF234">
    <property type="entry name" value="HTH-TYPE TRANSCRIPTIONAL REGULATOR BETI"/>
    <property type="match status" value="1"/>
</dbReference>
<evidence type="ECO:0000313" key="7">
    <source>
        <dbReference type="Proteomes" id="UP000321490"/>
    </source>
</evidence>
<keyword evidence="7" id="KW-1185">Reference proteome</keyword>
<dbReference type="GO" id="GO:0003700">
    <property type="term" value="F:DNA-binding transcription factor activity"/>
    <property type="evidence" value="ECO:0007669"/>
    <property type="project" value="TreeGrafter"/>
</dbReference>
<feature type="domain" description="HTH tetR-type" evidence="5">
    <location>
        <begin position="11"/>
        <end position="70"/>
    </location>
</feature>
<keyword evidence="2 4" id="KW-0238">DNA-binding</keyword>
<proteinExistence type="predicted"/>
<dbReference type="OrthoDB" id="9795011at2"/>
<protein>
    <submittedName>
        <fullName evidence="6">TetR family transcriptional regulator</fullName>
    </submittedName>
</protein>
<dbReference type="Pfam" id="PF21597">
    <property type="entry name" value="TetR_C_43"/>
    <property type="match status" value="1"/>
</dbReference>
<reference evidence="6 7" key="1">
    <citation type="submission" date="2019-07" db="EMBL/GenBank/DDBJ databases">
        <title>R&amp;d 2014.</title>
        <authorList>
            <person name="Klenk H.-P."/>
        </authorList>
    </citation>
    <scope>NUCLEOTIDE SEQUENCE [LARGE SCALE GENOMIC DNA]</scope>
    <source>
        <strain evidence="6 7">DSM 45764</strain>
    </source>
</reference>
<dbReference type="Proteomes" id="UP000321490">
    <property type="component" value="Unassembled WGS sequence"/>
</dbReference>
<keyword evidence="1" id="KW-0805">Transcription regulation</keyword>
<name>A0A562IR20_9ACTN</name>
<dbReference type="RefSeq" id="WP_153356309.1">
    <property type="nucleotide sequence ID" value="NZ_ML762478.1"/>
</dbReference>
<sequence>MSTQPATSRADALRDGLVAAARELFSGRGLTVTQAQVAARAGTGVASLYRRFGTKDDLILGAYRDALALGPETAHQAAEKESAWSGLVHFVTASADVLAGDRGLRELVLGGFGAPLGWSRGSGPTELARVLRDTDALVVARLEPVVRRAQADGDLRPDVGVTDVQLVTAMVQAGATLGGPTVPGLHRRAVGLVLDGLRGRRDGPTPLPVPAMTLQELREVTARAAHP</sequence>
<feature type="DNA-binding region" description="H-T-H motif" evidence="4">
    <location>
        <begin position="33"/>
        <end position="52"/>
    </location>
</feature>
<organism evidence="6 7">
    <name type="scientific">Modestobacter roseus</name>
    <dbReference type="NCBI Taxonomy" id="1181884"/>
    <lineage>
        <taxon>Bacteria</taxon>
        <taxon>Bacillati</taxon>
        <taxon>Actinomycetota</taxon>
        <taxon>Actinomycetes</taxon>
        <taxon>Geodermatophilales</taxon>
        <taxon>Geodermatophilaceae</taxon>
        <taxon>Modestobacter</taxon>
    </lineage>
</organism>
<dbReference type="InterPro" id="IPR009057">
    <property type="entry name" value="Homeodomain-like_sf"/>
</dbReference>
<comment type="caution">
    <text evidence="6">The sequence shown here is derived from an EMBL/GenBank/DDBJ whole genome shotgun (WGS) entry which is preliminary data.</text>
</comment>
<evidence type="ECO:0000256" key="3">
    <source>
        <dbReference type="ARBA" id="ARBA00023163"/>
    </source>
</evidence>
<evidence type="ECO:0000256" key="4">
    <source>
        <dbReference type="PROSITE-ProRule" id="PRU00335"/>
    </source>
</evidence>
<dbReference type="PRINTS" id="PR00455">
    <property type="entry name" value="HTHTETR"/>
</dbReference>
<dbReference type="Pfam" id="PF00440">
    <property type="entry name" value="TetR_N"/>
    <property type="match status" value="1"/>
</dbReference>
<dbReference type="GO" id="GO:0000976">
    <property type="term" value="F:transcription cis-regulatory region binding"/>
    <property type="evidence" value="ECO:0007669"/>
    <property type="project" value="TreeGrafter"/>
</dbReference>
<dbReference type="InterPro" id="IPR049445">
    <property type="entry name" value="TetR_SbtR-like_C"/>
</dbReference>
<keyword evidence="3" id="KW-0804">Transcription</keyword>
<dbReference type="InterPro" id="IPR001647">
    <property type="entry name" value="HTH_TetR"/>
</dbReference>
<dbReference type="PANTHER" id="PTHR30055">
    <property type="entry name" value="HTH-TYPE TRANSCRIPTIONAL REGULATOR RUTR"/>
    <property type="match status" value="1"/>
</dbReference>
<evidence type="ECO:0000259" key="5">
    <source>
        <dbReference type="PROSITE" id="PS50977"/>
    </source>
</evidence>
<dbReference type="PROSITE" id="PS50977">
    <property type="entry name" value="HTH_TETR_2"/>
    <property type="match status" value="1"/>
</dbReference>
<dbReference type="SUPFAM" id="SSF46689">
    <property type="entry name" value="Homeodomain-like"/>
    <property type="match status" value="1"/>
</dbReference>
<evidence type="ECO:0000313" key="6">
    <source>
        <dbReference type="EMBL" id="TWH73342.1"/>
    </source>
</evidence>
<dbReference type="Gene3D" id="1.10.357.10">
    <property type="entry name" value="Tetracycline Repressor, domain 2"/>
    <property type="match status" value="1"/>
</dbReference>
<evidence type="ECO:0000256" key="2">
    <source>
        <dbReference type="ARBA" id="ARBA00023125"/>
    </source>
</evidence>
<dbReference type="EMBL" id="VLKF01000001">
    <property type="protein sequence ID" value="TWH73342.1"/>
    <property type="molecule type" value="Genomic_DNA"/>
</dbReference>
<accession>A0A562IR20</accession>
<gene>
    <name evidence="6" type="ORF">JD78_01865</name>
</gene>
<dbReference type="InterPro" id="IPR050109">
    <property type="entry name" value="HTH-type_TetR-like_transc_reg"/>
</dbReference>
<evidence type="ECO:0000256" key="1">
    <source>
        <dbReference type="ARBA" id="ARBA00023015"/>
    </source>
</evidence>
<dbReference type="InterPro" id="IPR036271">
    <property type="entry name" value="Tet_transcr_reg_TetR-rel_C_sf"/>
</dbReference>